<gene>
    <name evidence="2" type="ORF">ANANG_G00191130</name>
</gene>
<evidence type="ECO:0000256" key="1">
    <source>
        <dbReference type="SAM" id="MobiDB-lite"/>
    </source>
</evidence>
<protein>
    <submittedName>
        <fullName evidence="2">Uncharacterized protein</fullName>
    </submittedName>
</protein>
<reference evidence="2" key="1">
    <citation type="submission" date="2021-01" db="EMBL/GenBank/DDBJ databases">
        <title>A chromosome-scale assembly of European eel, Anguilla anguilla.</title>
        <authorList>
            <person name="Henkel C."/>
            <person name="Jong-Raadsen S.A."/>
            <person name="Dufour S."/>
            <person name="Weltzien F.-A."/>
            <person name="Palstra A.P."/>
            <person name="Pelster B."/>
            <person name="Spaink H.P."/>
            <person name="Van Den Thillart G.E."/>
            <person name="Jansen H."/>
            <person name="Zahm M."/>
            <person name="Klopp C."/>
            <person name="Cedric C."/>
            <person name="Louis A."/>
            <person name="Berthelot C."/>
            <person name="Parey E."/>
            <person name="Roest Crollius H."/>
            <person name="Montfort J."/>
            <person name="Robinson-Rechavi M."/>
            <person name="Bucao C."/>
            <person name="Bouchez O."/>
            <person name="Gislard M."/>
            <person name="Lluch J."/>
            <person name="Milhes M."/>
            <person name="Lampietro C."/>
            <person name="Lopez Roques C."/>
            <person name="Donnadieu C."/>
            <person name="Braasch I."/>
            <person name="Desvignes T."/>
            <person name="Postlethwait J."/>
            <person name="Bobe J."/>
            <person name="Guiguen Y."/>
            <person name="Dirks R."/>
        </authorList>
    </citation>
    <scope>NUCLEOTIDE SEQUENCE</scope>
    <source>
        <strain evidence="2">Tag_6206</strain>
        <tissue evidence="2">Liver</tissue>
    </source>
</reference>
<evidence type="ECO:0000313" key="3">
    <source>
        <dbReference type="Proteomes" id="UP001044222"/>
    </source>
</evidence>
<comment type="caution">
    <text evidence="2">The sequence shown here is derived from an EMBL/GenBank/DDBJ whole genome shotgun (WGS) entry which is preliminary data.</text>
</comment>
<feature type="compositionally biased region" description="Low complexity" evidence="1">
    <location>
        <begin position="115"/>
        <end position="125"/>
    </location>
</feature>
<feature type="compositionally biased region" description="Low complexity" evidence="1">
    <location>
        <begin position="74"/>
        <end position="85"/>
    </location>
</feature>
<keyword evidence="3" id="KW-1185">Reference proteome</keyword>
<evidence type="ECO:0000313" key="2">
    <source>
        <dbReference type="EMBL" id="KAG5840665.1"/>
    </source>
</evidence>
<proteinExistence type="predicted"/>
<feature type="compositionally biased region" description="Polar residues" evidence="1">
    <location>
        <begin position="349"/>
        <end position="359"/>
    </location>
</feature>
<dbReference type="EMBL" id="JAFIRN010000010">
    <property type="protein sequence ID" value="KAG5840665.1"/>
    <property type="molecule type" value="Genomic_DNA"/>
</dbReference>
<organism evidence="2 3">
    <name type="scientific">Anguilla anguilla</name>
    <name type="common">European freshwater eel</name>
    <name type="synonym">Muraena anguilla</name>
    <dbReference type="NCBI Taxonomy" id="7936"/>
    <lineage>
        <taxon>Eukaryota</taxon>
        <taxon>Metazoa</taxon>
        <taxon>Chordata</taxon>
        <taxon>Craniata</taxon>
        <taxon>Vertebrata</taxon>
        <taxon>Euteleostomi</taxon>
        <taxon>Actinopterygii</taxon>
        <taxon>Neopterygii</taxon>
        <taxon>Teleostei</taxon>
        <taxon>Anguilliformes</taxon>
        <taxon>Anguillidae</taxon>
        <taxon>Anguilla</taxon>
    </lineage>
</organism>
<name>A0A9D3M152_ANGAN</name>
<accession>A0A9D3M152</accession>
<dbReference type="Proteomes" id="UP001044222">
    <property type="component" value="Chromosome 10"/>
</dbReference>
<feature type="region of interest" description="Disordered" evidence="1">
    <location>
        <begin position="57"/>
        <end position="146"/>
    </location>
</feature>
<dbReference type="AlphaFoldDB" id="A0A9D3M152"/>
<feature type="region of interest" description="Disordered" evidence="1">
    <location>
        <begin position="324"/>
        <end position="359"/>
    </location>
</feature>
<feature type="compositionally biased region" description="Basic and acidic residues" evidence="1">
    <location>
        <begin position="324"/>
        <end position="333"/>
    </location>
</feature>
<feature type="compositionally biased region" description="Pro residues" evidence="1">
    <location>
        <begin position="63"/>
        <end position="73"/>
    </location>
</feature>
<sequence length="359" mass="38819">MAKLSHDQHLLHFSQALHAFGRWSADPPRVSAASFQAARTASPSACRRTAAEWRPCARCTSPSRPPSSPPPSRAAPSRRVPRSSCTARPTARNRARSPRGRWACPGWSRRKRGRSPWSSRSSCPPRSGPPGGEPVHPGDVLRQLRGSGEDAPLSLCSAFRRLPPVPVNSPFHAHLPSVGSMPAVQGGSITKGLPGTRVHQDTPISYRGGSITQGTPADVLYKGTITRLITEDSPSRAERAREEALSKGQLVYEGISGHILSYERTTPQNPKEEGRGVPGEILGLKRPYDVMEGGISRGLPIRDSLSAANCEGLIGRAMPQERHSPHHFKESHHIRGSISQGIPRHVDPRTSTCGGRSSR</sequence>